<evidence type="ECO:0000313" key="2">
    <source>
        <dbReference type="EMBL" id="GAX72771.1"/>
    </source>
</evidence>
<feature type="region of interest" description="Disordered" evidence="1">
    <location>
        <begin position="109"/>
        <end position="131"/>
    </location>
</feature>
<reference evidence="2 3" key="1">
    <citation type="submission" date="2017-08" db="EMBL/GenBank/DDBJ databases">
        <title>Acidophilic green algal genome provides insights into adaptation to an acidic environment.</title>
        <authorList>
            <person name="Hirooka S."/>
            <person name="Hirose Y."/>
            <person name="Kanesaki Y."/>
            <person name="Higuchi S."/>
            <person name="Fujiwara T."/>
            <person name="Onuma R."/>
            <person name="Era A."/>
            <person name="Ohbayashi R."/>
            <person name="Uzuka A."/>
            <person name="Nozaki H."/>
            <person name="Yoshikawa H."/>
            <person name="Miyagishima S.Y."/>
        </authorList>
    </citation>
    <scope>NUCLEOTIDE SEQUENCE [LARGE SCALE GENOMIC DNA]</scope>
    <source>
        <strain evidence="2 3">NIES-2499</strain>
    </source>
</reference>
<proteinExistence type="predicted"/>
<accession>A0A250WPQ2</accession>
<dbReference type="OrthoDB" id="546314at2759"/>
<comment type="caution">
    <text evidence="2">The sequence shown here is derived from an EMBL/GenBank/DDBJ whole genome shotgun (WGS) entry which is preliminary data.</text>
</comment>
<dbReference type="Proteomes" id="UP000232323">
    <property type="component" value="Unassembled WGS sequence"/>
</dbReference>
<feature type="compositionally biased region" description="Basic and acidic residues" evidence="1">
    <location>
        <begin position="297"/>
        <end position="306"/>
    </location>
</feature>
<name>A0A250WPQ2_9CHLO</name>
<dbReference type="EMBL" id="BEGY01000001">
    <property type="protein sequence ID" value="GAX72771.1"/>
    <property type="molecule type" value="Genomic_DNA"/>
</dbReference>
<organism evidence="2 3">
    <name type="scientific">Chlamydomonas eustigma</name>
    <dbReference type="NCBI Taxonomy" id="1157962"/>
    <lineage>
        <taxon>Eukaryota</taxon>
        <taxon>Viridiplantae</taxon>
        <taxon>Chlorophyta</taxon>
        <taxon>core chlorophytes</taxon>
        <taxon>Chlorophyceae</taxon>
        <taxon>CS clade</taxon>
        <taxon>Chlamydomonadales</taxon>
        <taxon>Chlamydomonadaceae</taxon>
        <taxon>Chlamydomonas</taxon>
    </lineage>
</organism>
<sequence>MFVQALRSEYRIQDHGSYTSSSQETSLTKDAFSHIELSAKRRNALFLHPDNDEQAEEHKAFLNDVQYRYLNPNVHKASTTPQDVVLDHRLSRAGQTAEFLSRLPQYIAPEARGGTNSQAGGQGSTRAKKMKRASIFEADQTPVVPRSDNRKGNRILKLDDVSDLLYPNIDVSRQRQPSALMLVAGVGSKQKTPSCQQGSLLQEDALRNTSDALNETLICPRVVGAVFSAPSYAPSKQQPADSSKQRHPVLGSNSSGSVLKATGLVEQLPETPQYEVVLPSAPAARFSKAPRWSQAPKSKDHEKDTVHSFPGPQDSAERRGLQEAFDAAAAYNAVLPRVAAAWFSKTKRFKDAGDDWQQQERCQPKFEEYCLSDSTEWSQGVDPSGKPSLLMSKKGVRNKASVVATDSVGDVEAAKDFIKPRKPVASFGHTSVKEAMLKEMEKRKRTVQERLHAQERHKETIKGLKGCIKVIGSGSLGEGQGPQAITELMNATSTASPSVLGNTASFEQPSSPDRMLNHRRGTQAPSHLSLSHGVDACDGANNISHIGSNKWDGGVLDWLKRSYSVERERVAGRSISPRWELLQRRVTTPSFSGYASRSVSVGGAMPGAPMRSEMVGRYSRRPGPGSYLHAEDAHASLSYVARPPSTTIPRAQLPRFLMEGETGSAWQPTAAALEMWSQADPGAAKDRLRPRAPGVVIGTEVRLKVDPVPHADDEAQVGGGGVTDFQLQIRYDLVEPRLIGLVNMRASLRQALVVNQLPAESNSGVEGVEDPWALDQAVRVLKPSWSFKAASRWAAAAYDRELVRRQRDLEPSYSFGRHRVQGIPNFAAFLTSRSRLGKGAVWREPAVGAYDLERAWHFLAMHVPARIMAAAEDRWRLPSRAALELGGDQMVLELSQALALVQPQAPAWSFAPIPTSVRRVHEVQTIMSHLEVEFAVAFVKRRTPGMPTFEHQMGRVLKAEEQKFLEEMSRLGPGAYEPRHGCIERRATTFPFEKYLDHGIFSSDDDDEDLSAQGEQNKGHTMLLEELPEGARLRLDVLSAKDATLRRTKFVVIMKGMPGRGDVLASSHAGIPHGGYTNHLPLPDPELDLLSSTRRRVHQVDFSGLGHQPLVQHDPEDVRRGPGMYHLADNFTLAGARGPAWDFGKPSAPHAVIQSEHSVTNVNLAERRNQERLYQSAVYLYSLDMVRPVPPRPPTFHLSSGRGCDSTSNPSQTYLLDYHVEDIPLTVLAGYRRAPTGPDFHTNLPHASALPTCGCTQV</sequence>
<evidence type="ECO:0000256" key="1">
    <source>
        <dbReference type="SAM" id="MobiDB-lite"/>
    </source>
</evidence>
<gene>
    <name evidence="2" type="ORF">CEUSTIGMA_g227.t1</name>
</gene>
<feature type="region of interest" description="Disordered" evidence="1">
    <location>
        <begin position="231"/>
        <end position="256"/>
    </location>
</feature>
<feature type="region of interest" description="Disordered" evidence="1">
    <location>
        <begin position="287"/>
        <end position="317"/>
    </location>
</feature>
<protein>
    <submittedName>
        <fullName evidence="2">Uncharacterized protein</fullName>
    </submittedName>
</protein>
<dbReference type="AlphaFoldDB" id="A0A250WPQ2"/>
<evidence type="ECO:0000313" key="3">
    <source>
        <dbReference type="Proteomes" id="UP000232323"/>
    </source>
</evidence>
<keyword evidence="3" id="KW-1185">Reference proteome</keyword>